<proteinExistence type="predicted"/>
<evidence type="ECO:0000256" key="2">
    <source>
        <dbReference type="ARBA" id="ARBA00022723"/>
    </source>
</evidence>
<reference evidence="5 6" key="1">
    <citation type="journal article" date="2019" name="Nat. Ecol. Evol.">
        <title>Megaphylogeny resolves global patterns of mushroom evolution.</title>
        <authorList>
            <person name="Varga T."/>
            <person name="Krizsan K."/>
            <person name="Foldi C."/>
            <person name="Dima B."/>
            <person name="Sanchez-Garcia M."/>
            <person name="Sanchez-Ramirez S."/>
            <person name="Szollosi G.J."/>
            <person name="Szarkandi J.G."/>
            <person name="Papp V."/>
            <person name="Albert L."/>
            <person name="Andreopoulos W."/>
            <person name="Angelini C."/>
            <person name="Antonin V."/>
            <person name="Barry K.W."/>
            <person name="Bougher N.L."/>
            <person name="Buchanan P."/>
            <person name="Buyck B."/>
            <person name="Bense V."/>
            <person name="Catcheside P."/>
            <person name="Chovatia M."/>
            <person name="Cooper J."/>
            <person name="Damon W."/>
            <person name="Desjardin D."/>
            <person name="Finy P."/>
            <person name="Geml J."/>
            <person name="Haridas S."/>
            <person name="Hughes K."/>
            <person name="Justo A."/>
            <person name="Karasinski D."/>
            <person name="Kautmanova I."/>
            <person name="Kiss B."/>
            <person name="Kocsube S."/>
            <person name="Kotiranta H."/>
            <person name="LaButti K.M."/>
            <person name="Lechner B.E."/>
            <person name="Liimatainen K."/>
            <person name="Lipzen A."/>
            <person name="Lukacs Z."/>
            <person name="Mihaltcheva S."/>
            <person name="Morgado L.N."/>
            <person name="Niskanen T."/>
            <person name="Noordeloos M.E."/>
            <person name="Ohm R.A."/>
            <person name="Ortiz-Santana B."/>
            <person name="Ovrebo C."/>
            <person name="Racz N."/>
            <person name="Riley R."/>
            <person name="Savchenko A."/>
            <person name="Shiryaev A."/>
            <person name="Soop K."/>
            <person name="Spirin V."/>
            <person name="Szebenyi C."/>
            <person name="Tomsovsky M."/>
            <person name="Tulloss R.E."/>
            <person name="Uehling J."/>
            <person name="Grigoriev I.V."/>
            <person name="Vagvolgyi C."/>
            <person name="Papp T."/>
            <person name="Martin F.M."/>
            <person name="Miettinen O."/>
            <person name="Hibbett D.S."/>
            <person name="Nagy L.G."/>
        </authorList>
    </citation>
    <scope>NUCLEOTIDE SEQUENCE [LARGE SCALE GENOMIC DNA]</scope>
    <source>
        <strain evidence="5 6">CBS 962.96</strain>
    </source>
</reference>
<organism evidence="5 6">
    <name type="scientific">Dendrothele bispora (strain CBS 962.96)</name>
    <dbReference type="NCBI Taxonomy" id="1314807"/>
    <lineage>
        <taxon>Eukaryota</taxon>
        <taxon>Fungi</taxon>
        <taxon>Dikarya</taxon>
        <taxon>Basidiomycota</taxon>
        <taxon>Agaricomycotina</taxon>
        <taxon>Agaricomycetes</taxon>
        <taxon>Agaricomycetidae</taxon>
        <taxon>Agaricales</taxon>
        <taxon>Agaricales incertae sedis</taxon>
        <taxon>Dendrothele</taxon>
    </lineage>
</organism>
<gene>
    <name evidence="5" type="ORF">K435DRAFT_668091</name>
    <name evidence="4" type="ORF">K435DRAFT_672329</name>
</gene>
<evidence type="ECO:0000313" key="4">
    <source>
        <dbReference type="EMBL" id="THU92290.1"/>
    </source>
</evidence>
<evidence type="ECO:0000259" key="3">
    <source>
        <dbReference type="Pfam" id="PF13359"/>
    </source>
</evidence>
<evidence type="ECO:0000313" key="6">
    <source>
        <dbReference type="Proteomes" id="UP000297245"/>
    </source>
</evidence>
<accession>A0A4S8LZF3</accession>
<name>A0A4S8LZF3_DENBC</name>
<comment type="cofactor">
    <cofactor evidence="1">
        <name>a divalent metal cation</name>
        <dbReference type="ChEBI" id="CHEBI:60240"/>
    </cofactor>
</comment>
<evidence type="ECO:0000256" key="1">
    <source>
        <dbReference type="ARBA" id="ARBA00001968"/>
    </source>
</evidence>
<feature type="domain" description="DDE Tnp4" evidence="3">
    <location>
        <begin position="106"/>
        <end position="190"/>
    </location>
</feature>
<protein>
    <recommendedName>
        <fullName evidence="3">DDE Tnp4 domain-containing protein</fullName>
    </recommendedName>
</protein>
<dbReference type="OrthoDB" id="3233403at2759"/>
<evidence type="ECO:0000313" key="5">
    <source>
        <dbReference type="EMBL" id="THU94648.1"/>
    </source>
</evidence>
<dbReference type="EMBL" id="ML179219">
    <property type="protein sequence ID" value="THU94648.1"/>
    <property type="molecule type" value="Genomic_DNA"/>
</dbReference>
<dbReference type="AlphaFoldDB" id="A0A4S8LZF3"/>
<sequence>MFEHLTTILSRNPIFQSRGRKPQRPIKYQLGAFLIRYGTLGSDTRRTALQLSIGHGTVFLYCRRVTRAIRELRDQYIGFPSEQDQQHTIDTIHNAIGFPRCVGSGDGSLIRFDEKPLVDGTQFMGRKQFFGVSYDFFTTDATVDHRTRITSYEIGWPAAVTDSRIFKQSDFWKHRVEYLRDGHYILVDKGVS</sequence>
<dbReference type="EMBL" id="ML179283">
    <property type="protein sequence ID" value="THU92290.1"/>
    <property type="molecule type" value="Genomic_DNA"/>
</dbReference>
<dbReference type="GO" id="GO:0046872">
    <property type="term" value="F:metal ion binding"/>
    <property type="evidence" value="ECO:0007669"/>
    <property type="project" value="UniProtKB-KW"/>
</dbReference>
<keyword evidence="2" id="KW-0479">Metal-binding</keyword>
<keyword evidence="6" id="KW-1185">Reference proteome</keyword>
<dbReference type="Proteomes" id="UP000297245">
    <property type="component" value="Unassembled WGS sequence"/>
</dbReference>
<dbReference type="InterPro" id="IPR027806">
    <property type="entry name" value="HARBI1_dom"/>
</dbReference>
<dbReference type="Pfam" id="PF13359">
    <property type="entry name" value="DDE_Tnp_4"/>
    <property type="match status" value="1"/>
</dbReference>